<keyword evidence="2" id="KW-0812">Transmembrane</keyword>
<evidence type="ECO:0000256" key="1">
    <source>
        <dbReference type="SAM" id="MobiDB-lite"/>
    </source>
</evidence>
<name>A0ABP8SNZ5_9ACTN</name>
<evidence type="ECO:0000259" key="3">
    <source>
        <dbReference type="Pfam" id="PF13828"/>
    </source>
</evidence>
<organism evidence="4 5">
    <name type="scientific">Micromonospora coerulea</name>
    <dbReference type="NCBI Taxonomy" id="47856"/>
    <lineage>
        <taxon>Bacteria</taxon>
        <taxon>Bacillati</taxon>
        <taxon>Actinomycetota</taxon>
        <taxon>Actinomycetes</taxon>
        <taxon>Micromonosporales</taxon>
        <taxon>Micromonosporaceae</taxon>
        <taxon>Micromonospora</taxon>
    </lineage>
</organism>
<keyword evidence="2" id="KW-1133">Transmembrane helix</keyword>
<dbReference type="Proteomes" id="UP001500307">
    <property type="component" value="Unassembled WGS sequence"/>
</dbReference>
<sequence length="169" mass="17157">MSYPPPSGGWHDPSAPGQQSTPPADPTLAMGSPIPSQPTSADPYAPANPYAGMPGQPTADPYAVGGYPPPVYPGYGYPPTAARTNTMAIVALVLSLVGIASCITAPVGAILGHVARKQIRETGEQGEGMAKAAIIVGWILTGLLALLIAFYVVIIVIAIANGETSSSGY</sequence>
<protein>
    <submittedName>
        <fullName evidence="4">DUF4190 domain-containing protein</fullName>
    </submittedName>
</protein>
<dbReference type="EMBL" id="BAABGU010000020">
    <property type="protein sequence ID" value="GAA4572940.1"/>
    <property type="molecule type" value="Genomic_DNA"/>
</dbReference>
<feature type="transmembrane region" description="Helical" evidence="2">
    <location>
        <begin position="87"/>
        <end position="111"/>
    </location>
</feature>
<reference evidence="5" key="1">
    <citation type="journal article" date="2019" name="Int. J. Syst. Evol. Microbiol.">
        <title>The Global Catalogue of Microorganisms (GCM) 10K type strain sequencing project: providing services to taxonomists for standard genome sequencing and annotation.</title>
        <authorList>
            <consortium name="The Broad Institute Genomics Platform"/>
            <consortium name="The Broad Institute Genome Sequencing Center for Infectious Disease"/>
            <person name="Wu L."/>
            <person name="Ma J."/>
        </authorList>
    </citation>
    <scope>NUCLEOTIDE SEQUENCE [LARGE SCALE GENOMIC DNA]</scope>
    <source>
        <strain evidence="5">JCM 3175</strain>
    </source>
</reference>
<keyword evidence="2" id="KW-0472">Membrane</keyword>
<dbReference type="RefSeq" id="WP_346121162.1">
    <property type="nucleotide sequence ID" value="NZ_BAABGU010000020.1"/>
</dbReference>
<keyword evidence="5" id="KW-1185">Reference proteome</keyword>
<accession>A0ABP8SNZ5</accession>
<evidence type="ECO:0000313" key="4">
    <source>
        <dbReference type="EMBL" id="GAA4572940.1"/>
    </source>
</evidence>
<feature type="transmembrane region" description="Helical" evidence="2">
    <location>
        <begin position="132"/>
        <end position="160"/>
    </location>
</feature>
<dbReference type="Pfam" id="PF13828">
    <property type="entry name" value="DUF4190"/>
    <property type="match status" value="1"/>
</dbReference>
<proteinExistence type="predicted"/>
<feature type="domain" description="DUF4190" evidence="3">
    <location>
        <begin position="87"/>
        <end position="147"/>
    </location>
</feature>
<evidence type="ECO:0000256" key="2">
    <source>
        <dbReference type="SAM" id="Phobius"/>
    </source>
</evidence>
<evidence type="ECO:0000313" key="5">
    <source>
        <dbReference type="Proteomes" id="UP001500307"/>
    </source>
</evidence>
<comment type="caution">
    <text evidence="4">The sequence shown here is derived from an EMBL/GenBank/DDBJ whole genome shotgun (WGS) entry which is preliminary data.</text>
</comment>
<feature type="region of interest" description="Disordered" evidence="1">
    <location>
        <begin position="1"/>
        <end position="52"/>
    </location>
</feature>
<gene>
    <name evidence="4" type="ORF">GCM10023176_36900</name>
</gene>
<dbReference type="InterPro" id="IPR025241">
    <property type="entry name" value="DUF4190"/>
</dbReference>